<dbReference type="Gene3D" id="3.10.450.50">
    <property type="match status" value="1"/>
</dbReference>
<evidence type="ECO:0000313" key="3">
    <source>
        <dbReference type="Proteomes" id="UP000033699"/>
    </source>
</evidence>
<dbReference type="EMBL" id="JZKH01000166">
    <property type="protein sequence ID" value="KJS57938.1"/>
    <property type="molecule type" value="Genomic_DNA"/>
</dbReference>
<comment type="caution">
    <text evidence="2">The sequence shown here is derived from an EMBL/GenBank/DDBJ whole genome shotgun (WGS) entry which is preliminary data.</text>
</comment>
<dbReference type="Pfam" id="PF13577">
    <property type="entry name" value="SnoaL_4"/>
    <property type="match status" value="1"/>
</dbReference>
<accession>A0A0F2T429</accession>
<sequence length="179" mass="19264">MTQPSTTTAPALPVPGSTGHLDAAFLADRAAIQDVVAAYSLYYDSGDFDALGELFTEDATFTFTPAPEGFPPSVATRERIVFAMAALYRHHTETRGAHQRHLTANTVVTRLDATTAEARSLLSLTFALDDGGFELGRSGSYVDRLEKDGDRWRIASRHVWLRDLPPVGAAAPDGQEGSA</sequence>
<reference evidence="2 3" key="1">
    <citation type="submission" date="2015-02" db="EMBL/GenBank/DDBJ databases">
        <authorList>
            <person name="Ju K.-S."/>
            <person name="Doroghazi J.R."/>
            <person name="Metcalf W."/>
        </authorList>
    </citation>
    <scope>NUCLEOTIDE SEQUENCE [LARGE SCALE GENOMIC DNA]</scope>
    <source>
        <strain evidence="2 3">ATCC 31215</strain>
    </source>
</reference>
<protein>
    <recommendedName>
        <fullName evidence="1">SnoaL-like domain-containing protein</fullName>
    </recommendedName>
</protein>
<dbReference type="RefSeq" id="WP_045705394.1">
    <property type="nucleotide sequence ID" value="NZ_JZKH01000166.1"/>
</dbReference>
<dbReference type="InterPro" id="IPR032710">
    <property type="entry name" value="NTF2-like_dom_sf"/>
</dbReference>
<dbReference type="OrthoDB" id="4217056at2"/>
<dbReference type="CDD" id="cd00531">
    <property type="entry name" value="NTF2_like"/>
    <property type="match status" value="1"/>
</dbReference>
<gene>
    <name evidence="2" type="ORF">VM95_36505</name>
</gene>
<evidence type="ECO:0000313" key="2">
    <source>
        <dbReference type="EMBL" id="KJS57938.1"/>
    </source>
</evidence>
<dbReference type="Proteomes" id="UP000033699">
    <property type="component" value="Unassembled WGS sequence"/>
</dbReference>
<organism evidence="2 3">
    <name type="scientific">Streptomyces rubellomurinus (strain ATCC 31215)</name>
    <dbReference type="NCBI Taxonomy" id="359131"/>
    <lineage>
        <taxon>Bacteria</taxon>
        <taxon>Bacillati</taxon>
        <taxon>Actinomycetota</taxon>
        <taxon>Actinomycetes</taxon>
        <taxon>Kitasatosporales</taxon>
        <taxon>Streptomycetaceae</taxon>
        <taxon>Streptomyces</taxon>
    </lineage>
</organism>
<keyword evidence="3" id="KW-1185">Reference proteome</keyword>
<name>A0A0F2T429_STRR3</name>
<dbReference type="AlphaFoldDB" id="A0A0F2T429"/>
<evidence type="ECO:0000259" key="1">
    <source>
        <dbReference type="Pfam" id="PF13577"/>
    </source>
</evidence>
<dbReference type="InterPro" id="IPR037401">
    <property type="entry name" value="SnoaL-like"/>
</dbReference>
<proteinExistence type="predicted"/>
<dbReference type="SUPFAM" id="SSF54427">
    <property type="entry name" value="NTF2-like"/>
    <property type="match status" value="1"/>
</dbReference>
<feature type="domain" description="SnoaL-like" evidence="1">
    <location>
        <begin position="26"/>
        <end position="158"/>
    </location>
</feature>
<dbReference type="PATRIC" id="fig|359131.3.peg.2120"/>